<dbReference type="SUPFAM" id="SSF117892">
    <property type="entry name" value="Band 7/SPFH domain"/>
    <property type="match status" value="1"/>
</dbReference>
<evidence type="ECO:0000313" key="4">
    <source>
        <dbReference type="EMBL" id="TXE08435.1"/>
    </source>
</evidence>
<dbReference type="InterPro" id="IPR036013">
    <property type="entry name" value="Band_7/SPFH_dom_sf"/>
</dbReference>
<comment type="caution">
    <text evidence="4">The sequence shown here is derived from an EMBL/GenBank/DDBJ whole genome shotgun (WGS) entry which is preliminary data.</text>
</comment>
<dbReference type="InterPro" id="IPR001107">
    <property type="entry name" value="Band_7"/>
</dbReference>
<dbReference type="CDD" id="cd03407">
    <property type="entry name" value="SPFH_like_u4"/>
    <property type="match status" value="1"/>
</dbReference>
<evidence type="ECO:0000259" key="3">
    <source>
        <dbReference type="SMART" id="SM00244"/>
    </source>
</evidence>
<dbReference type="PANTHER" id="PTHR43327:SF10">
    <property type="entry name" value="STOMATIN-LIKE PROTEIN 2, MITOCHONDRIAL"/>
    <property type="match status" value="1"/>
</dbReference>
<dbReference type="GO" id="GO:0016020">
    <property type="term" value="C:membrane"/>
    <property type="evidence" value="ECO:0007669"/>
    <property type="project" value="UniProtKB-SubCell"/>
</dbReference>
<evidence type="ECO:0000256" key="1">
    <source>
        <dbReference type="ARBA" id="ARBA00004167"/>
    </source>
</evidence>
<name>A0A5C7APG3_9FLAO</name>
<feature type="transmembrane region" description="Helical" evidence="2">
    <location>
        <begin position="6"/>
        <end position="22"/>
    </location>
</feature>
<protein>
    <submittedName>
        <fullName evidence="4">SPFH domain-containing protein</fullName>
    </submittedName>
</protein>
<dbReference type="SMART" id="SM00244">
    <property type="entry name" value="PHB"/>
    <property type="match status" value="1"/>
</dbReference>
<dbReference type="InterPro" id="IPR050710">
    <property type="entry name" value="Band7/mec-2_domain"/>
</dbReference>
<reference evidence="4 5" key="1">
    <citation type="submission" date="2019-08" db="EMBL/GenBank/DDBJ databases">
        <title>Genome sequence of Gelidibacter salicanalis IC162T.</title>
        <authorList>
            <person name="Bowman J.P."/>
        </authorList>
    </citation>
    <scope>NUCLEOTIDE SEQUENCE [LARGE SCALE GENOMIC DNA]</scope>
    <source>
        <strain evidence="4 5">IC162</strain>
    </source>
</reference>
<dbReference type="Gene3D" id="3.30.479.30">
    <property type="entry name" value="Band 7 domain"/>
    <property type="match status" value="1"/>
</dbReference>
<evidence type="ECO:0000313" key="5">
    <source>
        <dbReference type="Proteomes" id="UP000321734"/>
    </source>
</evidence>
<dbReference type="OrthoDB" id="9809197at2"/>
<dbReference type="PANTHER" id="PTHR43327">
    <property type="entry name" value="STOMATIN-LIKE PROTEIN 2, MITOCHONDRIAL"/>
    <property type="match status" value="1"/>
</dbReference>
<keyword evidence="2" id="KW-0812">Transmembrane</keyword>
<dbReference type="Pfam" id="PF01145">
    <property type="entry name" value="Band_7"/>
    <property type="match status" value="1"/>
</dbReference>
<gene>
    <name evidence="4" type="ORF">ES711_07980</name>
</gene>
<comment type="subcellular location">
    <subcellularLocation>
        <location evidence="1">Membrane</location>
        <topology evidence="1">Single-pass membrane protein</topology>
    </subcellularLocation>
</comment>
<feature type="domain" description="Band 7" evidence="3">
    <location>
        <begin position="17"/>
        <end position="176"/>
    </location>
</feature>
<keyword evidence="2" id="KW-0472">Membrane</keyword>
<evidence type="ECO:0000256" key="2">
    <source>
        <dbReference type="SAM" id="Phobius"/>
    </source>
</evidence>
<proteinExistence type="predicted"/>
<dbReference type="AlphaFoldDB" id="A0A5C7APG3"/>
<dbReference type="RefSeq" id="WP_146892394.1">
    <property type="nucleotide sequence ID" value="NZ_VORX01000003.1"/>
</dbReference>
<dbReference type="EMBL" id="VORX01000003">
    <property type="protein sequence ID" value="TXE08435.1"/>
    <property type="molecule type" value="Genomic_DNA"/>
</dbReference>
<accession>A0A5C7APG3</accession>
<sequence length="311" mass="34810">MFIIPIIAVILFVIIISSFFTVKQQSAAIIERFGKFQSIRHSGLQMKIPIVDRVAGRMSLKIQQLDVIVETKTLDDVFVRLKISVQFMVISEKVYDAFYKLDYAHDQITSYVFDVVRAEVPKMKLDDVFVKKDDIAIAVKTELNDAMSDYGYDIIKTLVTDIDPDAQVKAAMNRINASEREKIAAQFEGDAARILIVERAKAEAESKRLQGQGIADQRREIARGLEESVEVLNKVGINSQEASALIVVTQHYDTLQSIGEHVNSNLILLPNSPQAGSDMLNNMVASFTASNQIGEAMKEAKNKKKENDLKK</sequence>
<organism evidence="4 5">
    <name type="scientific">Gelidibacter salicanalis</name>
    <dbReference type="NCBI Taxonomy" id="291193"/>
    <lineage>
        <taxon>Bacteria</taxon>
        <taxon>Pseudomonadati</taxon>
        <taxon>Bacteroidota</taxon>
        <taxon>Flavobacteriia</taxon>
        <taxon>Flavobacteriales</taxon>
        <taxon>Flavobacteriaceae</taxon>
        <taxon>Gelidibacter</taxon>
    </lineage>
</organism>
<keyword evidence="2" id="KW-1133">Transmembrane helix</keyword>
<dbReference type="Proteomes" id="UP000321734">
    <property type="component" value="Unassembled WGS sequence"/>
</dbReference>
<keyword evidence="5" id="KW-1185">Reference proteome</keyword>